<organism evidence="2 3">
    <name type="scientific">Adineta steineri</name>
    <dbReference type="NCBI Taxonomy" id="433720"/>
    <lineage>
        <taxon>Eukaryota</taxon>
        <taxon>Metazoa</taxon>
        <taxon>Spiralia</taxon>
        <taxon>Gnathifera</taxon>
        <taxon>Rotifera</taxon>
        <taxon>Eurotatoria</taxon>
        <taxon>Bdelloidea</taxon>
        <taxon>Adinetida</taxon>
        <taxon>Adinetidae</taxon>
        <taxon>Adineta</taxon>
    </lineage>
</organism>
<dbReference type="EMBL" id="CAJOAY010019634">
    <property type="protein sequence ID" value="CAF4332202.1"/>
    <property type="molecule type" value="Genomic_DNA"/>
</dbReference>
<dbReference type="AlphaFoldDB" id="A0A820JUS5"/>
<accession>A0A820JUS5</accession>
<keyword evidence="1" id="KW-0175">Coiled coil</keyword>
<dbReference type="Proteomes" id="UP000663881">
    <property type="component" value="Unassembled WGS sequence"/>
</dbReference>
<feature type="non-terminal residue" evidence="2">
    <location>
        <position position="1"/>
    </location>
</feature>
<evidence type="ECO:0000313" key="2">
    <source>
        <dbReference type="EMBL" id="CAF4332202.1"/>
    </source>
</evidence>
<gene>
    <name evidence="2" type="ORF">OKA104_LOCUS47831</name>
</gene>
<feature type="coiled-coil region" evidence="1">
    <location>
        <begin position="70"/>
        <end position="104"/>
    </location>
</feature>
<proteinExistence type="predicted"/>
<name>A0A820JUS5_9BILA</name>
<protein>
    <submittedName>
        <fullName evidence="2">Uncharacterized protein</fullName>
    </submittedName>
</protein>
<evidence type="ECO:0000313" key="3">
    <source>
        <dbReference type="Proteomes" id="UP000663881"/>
    </source>
</evidence>
<reference evidence="2" key="1">
    <citation type="submission" date="2021-02" db="EMBL/GenBank/DDBJ databases">
        <authorList>
            <person name="Nowell W R."/>
        </authorList>
    </citation>
    <scope>NUCLEOTIDE SEQUENCE</scope>
</reference>
<comment type="caution">
    <text evidence="2">The sequence shown here is derived from an EMBL/GenBank/DDBJ whole genome shotgun (WGS) entry which is preliminary data.</text>
</comment>
<sequence>MKLIEHSSQVAALTNEEIKLKSLHRRLEMRIKRFLHRTRNSIFMQEKLLNIEKNSQKELLIRKNLMKHGKSSQQNNIKQIEDDNIKLEKSISSLCNKIKQIENDSERNKKTNDNQYEIEQDKILMQRENHLHRMNLELSKIYANNTDLRIDIKRMLDKRREMIG</sequence>
<evidence type="ECO:0000256" key="1">
    <source>
        <dbReference type="SAM" id="Coils"/>
    </source>
</evidence>